<reference evidence="2" key="2">
    <citation type="submission" date="2022-06" db="UniProtKB">
        <authorList>
            <consortium name="EnsemblMetazoa"/>
        </authorList>
    </citation>
    <scope>IDENTIFICATION</scope>
    <source>
        <strain evidence="2">PS312</strain>
    </source>
</reference>
<keyword evidence="1" id="KW-0472">Membrane</keyword>
<feature type="transmembrane region" description="Helical" evidence="1">
    <location>
        <begin position="147"/>
        <end position="164"/>
    </location>
</feature>
<dbReference type="Proteomes" id="UP000005239">
    <property type="component" value="Unassembled WGS sequence"/>
</dbReference>
<reference evidence="3" key="1">
    <citation type="journal article" date="2008" name="Nat. Genet.">
        <title>The Pristionchus pacificus genome provides a unique perspective on nematode lifestyle and parasitism.</title>
        <authorList>
            <person name="Dieterich C."/>
            <person name="Clifton S.W."/>
            <person name="Schuster L.N."/>
            <person name="Chinwalla A."/>
            <person name="Delehaunty K."/>
            <person name="Dinkelacker I."/>
            <person name="Fulton L."/>
            <person name="Fulton R."/>
            <person name="Godfrey J."/>
            <person name="Minx P."/>
            <person name="Mitreva M."/>
            <person name="Roeseler W."/>
            <person name="Tian H."/>
            <person name="Witte H."/>
            <person name="Yang S.P."/>
            <person name="Wilson R.K."/>
            <person name="Sommer R.J."/>
        </authorList>
    </citation>
    <scope>NUCLEOTIDE SEQUENCE [LARGE SCALE GENOMIC DNA]</scope>
    <source>
        <strain evidence="3">PS312</strain>
    </source>
</reference>
<organism evidence="2 3">
    <name type="scientific">Pristionchus pacificus</name>
    <name type="common">Parasitic nematode worm</name>
    <dbReference type="NCBI Taxonomy" id="54126"/>
    <lineage>
        <taxon>Eukaryota</taxon>
        <taxon>Metazoa</taxon>
        <taxon>Ecdysozoa</taxon>
        <taxon>Nematoda</taxon>
        <taxon>Chromadorea</taxon>
        <taxon>Rhabditida</taxon>
        <taxon>Rhabditina</taxon>
        <taxon>Diplogasteromorpha</taxon>
        <taxon>Diplogasteroidea</taxon>
        <taxon>Neodiplogasteridae</taxon>
        <taxon>Pristionchus</taxon>
    </lineage>
</organism>
<accession>A0A8R1Z6T7</accession>
<dbReference type="EnsemblMetazoa" id="PPA47137.1">
    <property type="protein sequence ID" value="PPA47137.1"/>
    <property type="gene ID" value="WBGene00304999"/>
</dbReference>
<sequence>MEKFQLTSTRSFLLSSSISLISLHFLLSFSLFEYTNTLYLGLSAVYCLVNHFTSPSKATPAFLISRRVLLSCSLLALSLLLSYESYDIGRFHRWQCILFSLPLLSDSRSRSFTISAAISAFLSFHFISNENNSMNTPLFVPLLSSDFRSIIACFSLIYATVLLSRDKLEPGTLCHSFFSILLISTVMRELVWPEIRPVSIFYQVFGFPIIPILAIIVSVPISIRSYGHQLIATEHSLSHVFIVFFISRLILLLVSRMHLILSGEATFLSSLPSIFLAGFSLFCSRQIWISQCEKPKIRIRDLFI</sequence>
<feature type="transmembrane region" description="Helical" evidence="1">
    <location>
        <begin position="267"/>
        <end position="288"/>
    </location>
</feature>
<keyword evidence="1" id="KW-0812">Transmembrane</keyword>
<name>A0A8R1Z6T7_PRIPA</name>
<feature type="transmembrane region" description="Helical" evidence="1">
    <location>
        <begin position="200"/>
        <end position="219"/>
    </location>
</feature>
<evidence type="ECO:0000313" key="2">
    <source>
        <dbReference type="EnsemblMetazoa" id="PPA47137.1"/>
    </source>
</evidence>
<feature type="transmembrane region" description="Helical" evidence="1">
    <location>
        <begin position="240"/>
        <end position="261"/>
    </location>
</feature>
<keyword evidence="1" id="KW-1133">Transmembrane helix</keyword>
<proteinExistence type="predicted"/>
<keyword evidence="3" id="KW-1185">Reference proteome</keyword>
<feature type="transmembrane region" description="Helical" evidence="1">
    <location>
        <begin position="12"/>
        <end position="32"/>
    </location>
</feature>
<feature type="transmembrane region" description="Helical" evidence="1">
    <location>
        <begin position="171"/>
        <end position="188"/>
    </location>
</feature>
<protein>
    <submittedName>
        <fullName evidence="2">Uncharacterized protein</fullName>
    </submittedName>
</protein>
<evidence type="ECO:0000313" key="3">
    <source>
        <dbReference type="Proteomes" id="UP000005239"/>
    </source>
</evidence>
<gene>
    <name evidence="2" type="primary">WBGene00304999</name>
</gene>
<dbReference type="AlphaFoldDB" id="A0A8R1Z6T7"/>
<evidence type="ECO:0000256" key="1">
    <source>
        <dbReference type="SAM" id="Phobius"/>
    </source>
</evidence>